<protein>
    <submittedName>
        <fullName evidence="1">Uncharacterized protein</fullName>
    </submittedName>
</protein>
<accession>A0A1R3KLF8</accession>
<sequence length="49" mass="5373">MAVTPAVPVEAQAAEDKKKMEKKILGTSLPRHSSHLSCHPLFCRMLTSP</sequence>
<evidence type="ECO:0000313" key="2">
    <source>
        <dbReference type="Proteomes" id="UP000187203"/>
    </source>
</evidence>
<organism evidence="1 2">
    <name type="scientific">Corchorus olitorius</name>
    <dbReference type="NCBI Taxonomy" id="93759"/>
    <lineage>
        <taxon>Eukaryota</taxon>
        <taxon>Viridiplantae</taxon>
        <taxon>Streptophyta</taxon>
        <taxon>Embryophyta</taxon>
        <taxon>Tracheophyta</taxon>
        <taxon>Spermatophyta</taxon>
        <taxon>Magnoliopsida</taxon>
        <taxon>eudicotyledons</taxon>
        <taxon>Gunneridae</taxon>
        <taxon>Pentapetalae</taxon>
        <taxon>rosids</taxon>
        <taxon>malvids</taxon>
        <taxon>Malvales</taxon>
        <taxon>Malvaceae</taxon>
        <taxon>Grewioideae</taxon>
        <taxon>Apeibeae</taxon>
        <taxon>Corchorus</taxon>
    </lineage>
</organism>
<dbReference type="EMBL" id="AWUE01012990">
    <property type="protein sequence ID" value="OMP07923.1"/>
    <property type="molecule type" value="Genomic_DNA"/>
</dbReference>
<name>A0A1R3KLF8_9ROSI</name>
<keyword evidence="2" id="KW-1185">Reference proteome</keyword>
<evidence type="ECO:0000313" key="1">
    <source>
        <dbReference type="EMBL" id="OMP07923.1"/>
    </source>
</evidence>
<gene>
    <name evidence="1" type="ORF">COLO4_06935</name>
</gene>
<dbReference type="Proteomes" id="UP000187203">
    <property type="component" value="Unassembled WGS sequence"/>
</dbReference>
<proteinExistence type="predicted"/>
<comment type="caution">
    <text evidence="1">The sequence shown here is derived from an EMBL/GenBank/DDBJ whole genome shotgun (WGS) entry which is preliminary data.</text>
</comment>
<dbReference type="AlphaFoldDB" id="A0A1R3KLF8"/>
<reference evidence="2" key="1">
    <citation type="submission" date="2013-09" db="EMBL/GenBank/DDBJ databases">
        <title>Corchorus olitorius genome sequencing.</title>
        <authorList>
            <person name="Alam M."/>
            <person name="Haque M.S."/>
            <person name="Islam M.S."/>
            <person name="Emdad E.M."/>
            <person name="Islam M.M."/>
            <person name="Ahmed B."/>
            <person name="Halim A."/>
            <person name="Hossen Q.M.M."/>
            <person name="Hossain M.Z."/>
            <person name="Ahmed R."/>
            <person name="Khan M.M."/>
            <person name="Islam R."/>
            <person name="Rashid M.M."/>
            <person name="Khan S.A."/>
            <person name="Rahman M.S."/>
            <person name="Alam M."/>
            <person name="Yahiya A.S."/>
            <person name="Khan M.S."/>
            <person name="Azam M.S."/>
            <person name="Haque T."/>
            <person name="Lashkar M.Z.H."/>
            <person name="Akhand A.I."/>
            <person name="Morshed G."/>
            <person name="Roy S."/>
            <person name="Uddin K.S."/>
            <person name="Rabeya T."/>
            <person name="Hossain A.S."/>
            <person name="Chowdhury A."/>
            <person name="Snigdha A.R."/>
            <person name="Mortoza M.S."/>
            <person name="Matin S.A."/>
            <person name="Hoque S.M.E."/>
            <person name="Islam M.K."/>
            <person name="Roy D.K."/>
            <person name="Haider R."/>
            <person name="Moosa M.M."/>
            <person name="Elias S.M."/>
            <person name="Hasan A.M."/>
            <person name="Jahan S."/>
            <person name="Shafiuddin M."/>
            <person name="Mahmood N."/>
            <person name="Shommy N.S."/>
        </authorList>
    </citation>
    <scope>NUCLEOTIDE SEQUENCE [LARGE SCALE GENOMIC DNA]</scope>
    <source>
        <strain evidence="2">cv. O-4</strain>
    </source>
</reference>